<dbReference type="EMBL" id="CM001219">
    <property type="protein sequence ID" value="AES74115.1"/>
    <property type="molecule type" value="Genomic_DNA"/>
</dbReference>
<protein>
    <submittedName>
        <fullName evidence="1">Pectinesterase</fullName>
    </submittedName>
</protein>
<evidence type="ECO:0000313" key="2">
    <source>
        <dbReference type="EnsemblPlants" id="AES74115"/>
    </source>
</evidence>
<organism evidence="1 3">
    <name type="scientific">Medicago truncatula</name>
    <name type="common">Barrel medic</name>
    <name type="synonym">Medicago tribuloides</name>
    <dbReference type="NCBI Taxonomy" id="3880"/>
    <lineage>
        <taxon>Eukaryota</taxon>
        <taxon>Viridiplantae</taxon>
        <taxon>Streptophyta</taxon>
        <taxon>Embryophyta</taxon>
        <taxon>Tracheophyta</taxon>
        <taxon>Spermatophyta</taxon>
        <taxon>Magnoliopsida</taxon>
        <taxon>eudicotyledons</taxon>
        <taxon>Gunneridae</taxon>
        <taxon>Pentapetalae</taxon>
        <taxon>rosids</taxon>
        <taxon>fabids</taxon>
        <taxon>Fabales</taxon>
        <taxon>Fabaceae</taxon>
        <taxon>Papilionoideae</taxon>
        <taxon>50 kb inversion clade</taxon>
        <taxon>NPAAA clade</taxon>
        <taxon>Hologalegina</taxon>
        <taxon>IRL clade</taxon>
        <taxon>Trifolieae</taxon>
        <taxon>Medicago</taxon>
    </lineage>
</organism>
<accession>G7J6F6</accession>
<dbReference type="PaxDb" id="3880-AES74115"/>
<proteinExistence type="predicted"/>
<evidence type="ECO:0000313" key="1">
    <source>
        <dbReference type="EMBL" id="AES74115.1"/>
    </source>
</evidence>
<dbReference type="Proteomes" id="UP000002051">
    <property type="component" value="Chromosome 3"/>
</dbReference>
<dbReference type="EnsemblPlants" id="AES74115">
    <property type="protein sequence ID" value="AES74115"/>
    <property type="gene ID" value="MTR_3g116030"/>
</dbReference>
<name>G7J6F6_MEDTR</name>
<reference evidence="1 3" key="2">
    <citation type="journal article" date="2014" name="BMC Genomics">
        <title>An improved genome release (version Mt4.0) for the model legume Medicago truncatula.</title>
        <authorList>
            <person name="Tang H."/>
            <person name="Krishnakumar V."/>
            <person name="Bidwell S."/>
            <person name="Rosen B."/>
            <person name="Chan A."/>
            <person name="Zhou S."/>
            <person name="Gentzbittel L."/>
            <person name="Childs K.L."/>
            <person name="Yandell M."/>
            <person name="Gundlach H."/>
            <person name="Mayer K.F."/>
            <person name="Schwartz D.C."/>
            <person name="Town C.D."/>
        </authorList>
    </citation>
    <scope>GENOME REANNOTATION</scope>
    <source>
        <strain evidence="2 3">cv. Jemalong A17</strain>
    </source>
</reference>
<reference evidence="2" key="3">
    <citation type="submission" date="2015-04" db="UniProtKB">
        <authorList>
            <consortium name="EnsemblPlants"/>
        </authorList>
    </citation>
    <scope>IDENTIFICATION</scope>
    <source>
        <strain evidence="2">cv. Jemalong A17</strain>
    </source>
</reference>
<evidence type="ECO:0000313" key="3">
    <source>
        <dbReference type="Proteomes" id="UP000002051"/>
    </source>
</evidence>
<reference evidence="1 3" key="1">
    <citation type="journal article" date="2011" name="Nature">
        <title>The Medicago genome provides insight into the evolution of rhizobial symbioses.</title>
        <authorList>
            <person name="Young N.D."/>
            <person name="Debelle F."/>
            <person name="Oldroyd G.E."/>
            <person name="Geurts R."/>
            <person name="Cannon S.B."/>
            <person name="Udvardi M.K."/>
            <person name="Benedito V.A."/>
            <person name="Mayer K.F."/>
            <person name="Gouzy J."/>
            <person name="Schoof H."/>
            <person name="Van de Peer Y."/>
            <person name="Proost S."/>
            <person name="Cook D.R."/>
            <person name="Meyers B.C."/>
            <person name="Spannagl M."/>
            <person name="Cheung F."/>
            <person name="De Mita S."/>
            <person name="Krishnakumar V."/>
            <person name="Gundlach H."/>
            <person name="Zhou S."/>
            <person name="Mudge J."/>
            <person name="Bharti A.K."/>
            <person name="Murray J.D."/>
            <person name="Naoumkina M.A."/>
            <person name="Rosen B."/>
            <person name="Silverstein K.A."/>
            <person name="Tang H."/>
            <person name="Rombauts S."/>
            <person name="Zhao P.X."/>
            <person name="Zhou P."/>
            <person name="Barbe V."/>
            <person name="Bardou P."/>
            <person name="Bechner M."/>
            <person name="Bellec A."/>
            <person name="Berger A."/>
            <person name="Berges H."/>
            <person name="Bidwell S."/>
            <person name="Bisseling T."/>
            <person name="Choisne N."/>
            <person name="Couloux A."/>
            <person name="Denny R."/>
            <person name="Deshpande S."/>
            <person name="Dai X."/>
            <person name="Doyle J.J."/>
            <person name="Dudez A.M."/>
            <person name="Farmer A.D."/>
            <person name="Fouteau S."/>
            <person name="Franken C."/>
            <person name="Gibelin C."/>
            <person name="Gish J."/>
            <person name="Goldstein S."/>
            <person name="Gonzalez A.J."/>
            <person name="Green P.J."/>
            <person name="Hallab A."/>
            <person name="Hartog M."/>
            <person name="Hua A."/>
            <person name="Humphray S.J."/>
            <person name="Jeong D.H."/>
            <person name="Jing Y."/>
            <person name="Jocker A."/>
            <person name="Kenton S.M."/>
            <person name="Kim D.J."/>
            <person name="Klee K."/>
            <person name="Lai H."/>
            <person name="Lang C."/>
            <person name="Lin S."/>
            <person name="Macmil S.L."/>
            <person name="Magdelenat G."/>
            <person name="Matthews L."/>
            <person name="McCorrison J."/>
            <person name="Monaghan E.L."/>
            <person name="Mun J.H."/>
            <person name="Najar F.Z."/>
            <person name="Nicholson C."/>
            <person name="Noirot C."/>
            <person name="O'Bleness M."/>
            <person name="Paule C.R."/>
            <person name="Poulain J."/>
            <person name="Prion F."/>
            <person name="Qin B."/>
            <person name="Qu C."/>
            <person name="Retzel E.F."/>
            <person name="Riddle C."/>
            <person name="Sallet E."/>
            <person name="Samain S."/>
            <person name="Samson N."/>
            <person name="Sanders I."/>
            <person name="Saurat O."/>
            <person name="Scarpelli C."/>
            <person name="Schiex T."/>
            <person name="Segurens B."/>
            <person name="Severin A.J."/>
            <person name="Sherrier D.J."/>
            <person name="Shi R."/>
            <person name="Sims S."/>
            <person name="Singer S.R."/>
            <person name="Sinharoy S."/>
            <person name="Sterck L."/>
            <person name="Viollet A."/>
            <person name="Wang B.B."/>
            <person name="Wang K."/>
            <person name="Wang M."/>
            <person name="Wang X."/>
            <person name="Warfsmann J."/>
            <person name="Weissenbach J."/>
            <person name="White D.D."/>
            <person name="White J.D."/>
            <person name="Wiley G.B."/>
            <person name="Wincker P."/>
            <person name="Xing Y."/>
            <person name="Yang L."/>
            <person name="Yao Z."/>
            <person name="Ying F."/>
            <person name="Zhai J."/>
            <person name="Zhou L."/>
            <person name="Zuber A."/>
            <person name="Denarie J."/>
            <person name="Dixon R.A."/>
            <person name="May G.D."/>
            <person name="Schwartz D.C."/>
            <person name="Rogers J."/>
            <person name="Quetier F."/>
            <person name="Town C.D."/>
            <person name="Roe B.A."/>
        </authorList>
    </citation>
    <scope>NUCLEOTIDE SEQUENCE [LARGE SCALE GENOMIC DNA]</scope>
    <source>
        <strain evidence="1">A17</strain>
        <strain evidence="2 3">cv. Jemalong A17</strain>
    </source>
</reference>
<sequence length="92" mass="10345">MYVPLMRAKLVFSCTANTIIVGHKNSHEGLEIYIIYAKVDIYDMYITISASKISVLLYGNGPAITIVARHIINSREGLRMPQTTTFENLIIN</sequence>
<gene>
    <name evidence="1" type="ordered locus">MTR_3g116030</name>
</gene>
<dbReference type="HOGENOM" id="CLU_2416606_0_0_1"/>
<keyword evidence="3" id="KW-1185">Reference proteome</keyword>
<dbReference type="AlphaFoldDB" id="G7J6F6"/>